<dbReference type="InterPro" id="IPR012292">
    <property type="entry name" value="Globin/Proto"/>
</dbReference>
<evidence type="ECO:0000313" key="9">
    <source>
        <dbReference type="Proteomes" id="UP001418222"/>
    </source>
</evidence>
<dbReference type="InterPro" id="IPR001032">
    <property type="entry name" value="Leghaemoglobin-like"/>
</dbReference>
<dbReference type="PRINTS" id="PR00188">
    <property type="entry name" value="PLANTGLOBIN"/>
</dbReference>
<evidence type="ECO:0000313" key="8">
    <source>
        <dbReference type="EMBL" id="KAK8951513.1"/>
    </source>
</evidence>
<dbReference type="EMBL" id="JBBWWQ010000003">
    <property type="protein sequence ID" value="KAK8951513.1"/>
    <property type="molecule type" value="Genomic_DNA"/>
</dbReference>
<dbReference type="GO" id="GO:0046872">
    <property type="term" value="F:metal ion binding"/>
    <property type="evidence" value="ECO:0007669"/>
    <property type="project" value="UniProtKB-KW"/>
</dbReference>
<dbReference type="GO" id="GO:0019825">
    <property type="term" value="F:oxygen binding"/>
    <property type="evidence" value="ECO:0007669"/>
    <property type="project" value="InterPro"/>
</dbReference>
<proteinExistence type="inferred from homology"/>
<evidence type="ECO:0000256" key="6">
    <source>
        <dbReference type="ARBA" id="ARBA00048118"/>
    </source>
</evidence>
<dbReference type="Proteomes" id="UP001418222">
    <property type="component" value="Unassembled WGS sequence"/>
</dbReference>
<dbReference type="InterPro" id="IPR000971">
    <property type="entry name" value="Globin"/>
</dbReference>
<dbReference type="PROSITE" id="PS01033">
    <property type="entry name" value="GLOBIN"/>
    <property type="match status" value="1"/>
</dbReference>
<dbReference type="PANTHER" id="PTHR22924">
    <property type="entry name" value="LEGHEMOGLOBIN-RELATED"/>
    <property type="match status" value="1"/>
</dbReference>
<dbReference type="PANTHER" id="PTHR22924:SF92">
    <property type="entry name" value="NON-SYMBIOTIC HEMOGLOBIN 2"/>
    <property type="match status" value="1"/>
</dbReference>
<evidence type="ECO:0000256" key="2">
    <source>
        <dbReference type="ARBA" id="ARBA00007609"/>
    </source>
</evidence>
<dbReference type="InterPro" id="IPR009050">
    <property type="entry name" value="Globin-like_sf"/>
</dbReference>
<sequence>MDVREKQKALVIRTWDLMRPNLGNLSVRFFTAILDDIPEAKDMFHFLKDGVDDPQNNHKLRTHALAVFKLLLTNPLPQTCNSAVRLQENGHLALPDDALKKLGLIHLDGGVKDSHFEVMREALLATVREAVGGQWSDELSVAWAAAYDKLAYAIKMRMKE</sequence>
<keyword evidence="3" id="KW-0349">Heme</keyword>
<comment type="catalytic activity">
    <reaction evidence="6">
        <text>Fe(III)-heme b-[protein] + nitric oxide + H2O = Fe(II)-heme b-[protein] + nitrite + 2 H(+)</text>
        <dbReference type="Rhea" id="RHEA:77711"/>
        <dbReference type="Rhea" id="RHEA-COMP:18975"/>
        <dbReference type="Rhea" id="RHEA-COMP:18976"/>
        <dbReference type="ChEBI" id="CHEBI:15377"/>
        <dbReference type="ChEBI" id="CHEBI:15378"/>
        <dbReference type="ChEBI" id="CHEBI:16301"/>
        <dbReference type="ChEBI" id="CHEBI:16480"/>
        <dbReference type="ChEBI" id="CHEBI:55376"/>
        <dbReference type="ChEBI" id="CHEBI:60344"/>
    </reaction>
    <physiologicalReaction direction="right-to-left" evidence="6">
        <dbReference type="Rhea" id="RHEA:77713"/>
    </physiologicalReaction>
</comment>
<evidence type="ECO:0000259" key="7">
    <source>
        <dbReference type="PROSITE" id="PS01033"/>
    </source>
</evidence>
<dbReference type="Gene3D" id="1.10.490.10">
    <property type="entry name" value="Globins"/>
    <property type="match status" value="1"/>
</dbReference>
<gene>
    <name evidence="8" type="primary">HB2</name>
    <name evidence="8" type="ORF">KSP39_PZI004872</name>
</gene>
<keyword evidence="4" id="KW-0479">Metal-binding</keyword>
<dbReference type="SUPFAM" id="SSF46458">
    <property type="entry name" value="Globin-like"/>
    <property type="match status" value="1"/>
</dbReference>
<organism evidence="8 9">
    <name type="scientific">Platanthera zijinensis</name>
    <dbReference type="NCBI Taxonomy" id="2320716"/>
    <lineage>
        <taxon>Eukaryota</taxon>
        <taxon>Viridiplantae</taxon>
        <taxon>Streptophyta</taxon>
        <taxon>Embryophyta</taxon>
        <taxon>Tracheophyta</taxon>
        <taxon>Spermatophyta</taxon>
        <taxon>Magnoliopsida</taxon>
        <taxon>Liliopsida</taxon>
        <taxon>Asparagales</taxon>
        <taxon>Orchidaceae</taxon>
        <taxon>Orchidoideae</taxon>
        <taxon>Orchideae</taxon>
        <taxon>Orchidinae</taxon>
        <taxon>Platanthera</taxon>
    </lineage>
</organism>
<evidence type="ECO:0000256" key="4">
    <source>
        <dbReference type="ARBA" id="ARBA00022723"/>
    </source>
</evidence>
<name>A0AAP0BVC7_9ASPA</name>
<evidence type="ECO:0000256" key="3">
    <source>
        <dbReference type="ARBA" id="ARBA00022617"/>
    </source>
</evidence>
<feature type="domain" description="Globin" evidence="7">
    <location>
        <begin position="2"/>
        <end position="159"/>
    </location>
</feature>
<evidence type="ECO:0000256" key="5">
    <source>
        <dbReference type="ARBA" id="ARBA00023004"/>
    </source>
</evidence>
<dbReference type="Pfam" id="PF00042">
    <property type="entry name" value="Globin"/>
    <property type="match status" value="1"/>
</dbReference>
<accession>A0AAP0BVC7</accession>
<keyword evidence="5" id="KW-0408">Iron</keyword>
<reference evidence="8 9" key="1">
    <citation type="journal article" date="2022" name="Nat. Plants">
        <title>Genomes of leafy and leafless Platanthera orchids illuminate the evolution of mycoheterotrophy.</title>
        <authorList>
            <person name="Li M.H."/>
            <person name="Liu K.W."/>
            <person name="Li Z."/>
            <person name="Lu H.C."/>
            <person name="Ye Q.L."/>
            <person name="Zhang D."/>
            <person name="Wang J.Y."/>
            <person name="Li Y.F."/>
            <person name="Zhong Z.M."/>
            <person name="Liu X."/>
            <person name="Yu X."/>
            <person name="Liu D.K."/>
            <person name="Tu X.D."/>
            <person name="Liu B."/>
            <person name="Hao Y."/>
            <person name="Liao X.Y."/>
            <person name="Jiang Y.T."/>
            <person name="Sun W.H."/>
            <person name="Chen J."/>
            <person name="Chen Y.Q."/>
            <person name="Ai Y."/>
            <person name="Zhai J.W."/>
            <person name="Wu S.S."/>
            <person name="Zhou Z."/>
            <person name="Hsiao Y.Y."/>
            <person name="Wu W.L."/>
            <person name="Chen Y.Y."/>
            <person name="Lin Y.F."/>
            <person name="Hsu J.L."/>
            <person name="Li C.Y."/>
            <person name="Wang Z.W."/>
            <person name="Zhao X."/>
            <person name="Zhong W.Y."/>
            <person name="Ma X.K."/>
            <person name="Ma L."/>
            <person name="Huang J."/>
            <person name="Chen G.Z."/>
            <person name="Huang M.Z."/>
            <person name="Huang L."/>
            <person name="Peng D.H."/>
            <person name="Luo Y.B."/>
            <person name="Zou S.Q."/>
            <person name="Chen S.P."/>
            <person name="Lan S."/>
            <person name="Tsai W.C."/>
            <person name="Van de Peer Y."/>
            <person name="Liu Z.J."/>
        </authorList>
    </citation>
    <scope>NUCLEOTIDE SEQUENCE [LARGE SCALE GENOMIC DNA]</scope>
    <source>
        <strain evidence="8">Lor287</strain>
    </source>
</reference>
<comment type="cofactor">
    <cofactor evidence="1">
        <name>heme b</name>
        <dbReference type="ChEBI" id="CHEBI:60344"/>
    </cofactor>
</comment>
<protein>
    <submittedName>
        <fullName evidence="8">Non-symbiotic hemoglobin 2</fullName>
    </submittedName>
</protein>
<dbReference type="GO" id="GO:0020037">
    <property type="term" value="F:heme binding"/>
    <property type="evidence" value="ECO:0007669"/>
    <property type="project" value="InterPro"/>
</dbReference>
<comment type="caution">
    <text evidence="8">The sequence shown here is derived from an EMBL/GenBank/DDBJ whole genome shotgun (WGS) entry which is preliminary data.</text>
</comment>
<evidence type="ECO:0000256" key="1">
    <source>
        <dbReference type="ARBA" id="ARBA00001970"/>
    </source>
</evidence>
<keyword evidence="9" id="KW-1185">Reference proteome</keyword>
<comment type="similarity">
    <text evidence="2">Belongs to the plant globin family.</text>
</comment>
<dbReference type="AlphaFoldDB" id="A0AAP0BVC7"/>